<organism evidence="1 2">
    <name type="scientific">Phytophthora infestans</name>
    <name type="common">Potato late blight agent</name>
    <name type="synonym">Botrytis infestans</name>
    <dbReference type="NCBI Taxonomy" id="4787"/>
    <lineage>
        <taxon>Eukaryota</taxon>
        <taxon>Sar</taxon>
        <taxon>Stramenopiles</taxon>
        <taxon>Oomycota</taxon>
        <taxon>Peronosporomycetes</taxon>
        <taxon>Peronosporales</taxon>
        <taxon>Peronosporaceae</taxon>
        <taxon>Phytophthora</taxon>
    </lineage>
</organism>
<protein>
    <submittedName>
        <fullName evidence="1">Uncharacterized protein</fullName>
    </submittedName>
</protein>
<comment type="caution">
    <text evidence="1">The sequence shown here is derived from an EMBL/GenBank/DDBJ whole genome shotgun (WGS) entry which is preliminary data.</text>
</comment>
<dbReference type="AlphaFoldDB" id="A0A8S9U5B0"/>
<evidence type="ECO:0000313" key="1">
    <source>
        <dbReference type="EMBL" id="KAF4134597.1"/>
    </source>
</evidence>
<proteinExistence type="predicted"/>
<dbReference type="EMBL" id="JAACNO010002263">
    <property type="protein sequence ID" value="KAF4134597.1"/>
    <property type="molecule type" value="Genomic_DNA"/>
</dbReference>
<name>A0A8S9U5B0_PHYIN</name>
<dbReference type="Proteomes" id="UP000704712">
    <property type="component" value="Unassembled WGS sequence"/>
</dbReference>
<accession>A0A8S9U5B0</accession>
<evidence type="ECO:0000313" key="2">
    <source>
        <dbReference type="Proteomes" id="UP000704712"/>
    </source>
</evidence>
<gene>
    <name evidence="1" type="ORF">GN958_ATG16222</name>
</gene>
<reference evidence="1" key="1">
    <citation type="submission" date="2020-03" db="EMBL/GenBank/DDBJ databases">
        <title>Hybrid Assembly of Korean Phytophthora infestans isolates.</title>
        <authorList>
            <person name="Prokchorchik M."/>
            <person name="Lee Y."/>
            <person name="Seo J."/>
            <person name="Cho J.-H."/>
            <person name="Park Y.-E."/>
            <person name="Jang D.-C."/>
            <person name="Im J.-S."/>
            <person name="Choi J.-G."/>
            <person name="Park H.-J."/>
            <person name="Lee G.-B."/>
            <person name="Lee Y.-G."/>
            <person name="Hong S.-Y."/>
            <person name="Cho K."/>
            <person name="Sohn K.H."/>
        </authorList>
    </citation>
    <scope>NUCLEOTIDE SEQUENCE</scope>
    <source>
        <strain evidence="1">KR_2_A2</strain>
    </source>
</reference>
<sequence length="104" mass="11743">MPSLRQHPMRVGRVWRVHHRELAARQRHRGPQNLGVALYQLYHYLKHGALAKEPTLQFPVCIRTHLTLITTQSRARPVAVPSEAAISSSSADLIVSDSDVNAFR</sequence>